<organism evidence="5 6">
    <name type="scientific">Trabulsiella odontotermitis</name>
    <dbReference type="NCBI Taxonomy" id="379893"/>
    <lineage>
        <taxon>Bacteria</taxon>
        <taxon>Pseudomonadati</taxon>
        <taxon>Pseudomonadota</taxon>
        <taxon>Gammaproteobacteria</taxon>
        <taxon>Enterobacterales</taxon>
        <taxon>Enterobacteriaceae</taxon>
        <taxon>Trabulsiella</taxon>
    </lineage>
</organism>
<comment type="similarity">
    <text evidence="1">Belongs to the type-I restriction system S methylase family.</text>
</comment>
<evidence type="ECO:0000256" key="1">
    <source>
        <dbReference type="ARBA" id="ARBA00010923"/>
    </source>
</evidence>
<dbReference type="SUPFAM" id="SSF116734">
    <property type="entry name" value="DNA methylase specificity domain"/>
    <property type="match status" value="1"/>
</dbReference>
<dbReference type="InterPro" id="IPR052021">
    <property type="entry name" value="Type-I_RS_S_subunit"/>
</dbReference>
<keyword evidence="6" id="KW-1185">Reference proteome</keyword>
<dbReference type="GO" id="GO:0003677">
    <property type="term" value="F:DNA binding"/>
    <property type="evidence" value="ECO:0007669"/>
    <property type="project" value="UniProtKB-KW"/>
</dbReference>
<protein>
    <recommendedName>
        <fullName evidence="4">Type I restriction modification DNA specificity domain-containing protein</fullName>
    </recommendedName>
</protein>
<keyword evidence="2" id="KW-0680">Restriction system</keyword>
<feature type="domain" description="Type I restriction modification DNA specificity" evidence="4">
    <location>
        <begin position="4"/>
        <end position="178"/>
    </location>
</feature>
<dbReference type="InterPro" id="IPR000055">
    <property type="entry name" value="Restrct_endonuc_typeI_TRD"/>
</dbReference>
<proteinExistence type="inferred from homology"/>
<dbReference type="PANTHER" id="PTHR30408">
    <property type="entry name" value="TYPE-1 RESTRICTION ENZYME ECOKI SPECIFICITY PROTEIN"/>
    <property type="match status" value="1"/>
</dbReference>
<keyword evidence="3" id="KW-0238">DNA-binding</keyword>
<evidence type="ECO:0000259" key="4">
    <source>
        <dbReference type="Pfam" id="PF01420"/>
    </source>
</evidence>
<accession>A0A0L0H430</accession>
<dbReference type="GO" id="GO:0009307">
    <property type="term" value="P:DNA restriction-modification system"/>
    <property type="evidence" value="ECO:0007669"/>
    <property type="project" value="UniProtKB-KW"/>
</dbReference>
<gene>
    <name evidence="5" type="ORF">GM31_23300</name>
</gene>
<sequence>MSVIVRLEEIADIRLGMPFKTAIKDLGDDGKCYLIQTKDIDTEGLLRMDELARVSPPVDPKKHYLQAGDILLRLRGPVFAAGMFTGSKKLPSVTSNQNAIIKCKENDVLPDYLQWYINSPLGQDYFNRMSEGTNITKVSLKTLSDMEIKLPPIEVQNNIVRIKNNWEKQRDIHRKIINNGNLLYLNICFKLLKEGN</sequence>
<dbReference type="Gene3D" id="3.90.220.20">
    <property type="entry name" value="DNA methylase specificity domains"/>
    <property type="match status" value="1"/>
</dbReference>
<comment type="caution">
    <text evidence="5">The sequence shown here is derived from an EMBL/GenBank/DDBJ whole genome shotgun (WGS) entry which is preliminary data.</text>
</comment>
<evidence type="ECO:0000313" key="5">
    <source>
        <dbReference type="EMBL" id="KNC95671.1"/>
    </source>
</evidence>
<dbReference type="CDD" id="cd16961">
    <property type="entry name" value="RMtype1_S_TRD-CR_like"/>
    <property type="match status" value="1"/>
</dbReference>
<dbReference type="RefSeq" id="WP_049855646.1">
    <property type="nucleotide sequence ID" value="NZ_JNGI01000009.1"/>
</dbReference>
<name>A0A0L0H430_9ENTR</name>
<evidence type="ECO:0000256" key="3">
    <source>
        <dbReference type="ARBA" id="ARBA00023125"/>
    </source>
</evidence>
<dbReference type="InterPro" id="IPR044946">
    <property type="entry name" value="Restrct_endonuc_typeI_TRD_sf"/>
</dbReference>
<dbReference type="EMBL" id="JNGI01000009">
    <property type="protein sequence ID" value="KNC95671.1"/>
    <property type="molecule type" value="Genomic_DNA"/>
</dbReference>
<reference evidence="5 6" key="1">
    <citation type="journal article" date="2015" name="Appl. Environ. Microbiol.">
        <title>The Enterobacterium Trabulsiella odontotermitis Presents Novel Adaptations Related to Its Association with Fungus-Growing Termites.</title>
        <authorList>
            <person name="Sapountzis P."/>
            <person name="Gruntjes T."/>
            <person name="Otani S."/>
            <person name="Estevez J."/>
            <person name="da Costa R.R."/>
            <person name="Plunkett G.3rd."/>
            <person name="Perna N.T."/>
            <person name="Poulsen M."/>
        </authorList>
    </citation>
    <scope>NUCLEOTIDE SEQUENCE [LARGE SCALE GENOMIC DNA]</scope>
    <source>
        <strain evidence="5 6">12</strain>
    </source>
</reference>
<dbReference type="Proteomes" id="UP000037393">
    <property type="component" value="Unassembled WGS sequence"/>
</dbReference>
<dbReference type="Pfam" id="PF01420">
    <property type="entry name" value="Methylase_S"/>
    <property type="match status" value="1"/>
</dbReference>
<evidence type="ECO:0000313" key="6">
    <source>
        <dbReference type="Proteomes" id="UP000037393"/>
    </source>
</evidence>
<dbReference type="PATRIC" id="fig|379893.4.peg.4725"/>
<dbReference type="PANTHER" id="PTHR30408:SF12">
    <property type="entry name" value="TYPE I RESTRICTION ENZYME MJAVIII SPECIFICITY SUBUNIT"/>
    <property type="match status" value="1"/>
</dbReference>
<evidence type="ECO:0000256" key="2">
    <source>
        <dbReference type="ARBA" id="ARBA00022747"/>
    </source>
</evidence>
<dbReference type="OrthoDB" id="5465337at2"/>
<dbReference type="AlphaFoldDB" id="A0A0L0H430"/>